<evidence type="ECO:0000313" key="7">
    <source>
        <dbReference type="Proteomes" id="UP001589865"/>
    </source>
</evidence>
<dbReference type="InterPro" id="IPR011006">
    <property type="entry name" value="CheY-like_superfamily"/>
</dbReference>
<accession>A0ABV6JTB2</accession>
<keyword evidence="6" id="KW-0067">ATP-binding</keyword>
<dbReference type="EMBL" id="JBHLUN010000008">
    <property type="protein sequence ID" value="MFC0408963.1"/>
    <property type="molecule type" value="Genomic_DNA"/>
</dbReference>
<comment type="catalytic activity">
    <reaction evidence="1">
        <text>ATP + protein L-histidine = ADP + protein N-phospho-L-histidine.</text>
        <dbReference type="EC" id="2.7.13.3"/>
    </reaction>
</comment>
<reference evidence="6 7" key="1">
    <citation type="submission" date="2024-09" db="EMBL/GenBank/DDBJ databases">
        <authorList>
            <person name="Sun Q."/>
            <person name="Mori K."/>
        </authorList>
    </citation>
    <scope>NUCLEOTIDE SEQUENCE [LARGE SCALE GENOMIC DNA]</scope>
    <source>
        <strain evidence="6 7">TBRC 5777</strain>
    </source>
</reference>
<dbReference type="PROSITE" id="PS50110">
    <property type="entry name" value="RESPONSE_REGULATORY"/>
    <property type="match status" value="1"/>
</dbReference>
<evidence type="ECO:0000256" key="3">
    <source>
        <dbReference type="PROSITE-ProRule" id="PRU00169"/>
    </source>
</evidence>
<evidence type="ECO:0000259" key="5">
    <source>
        <dbReference type="PROSITE" id="PS50110"/>
    </source>
</evidence>
<dbReference type="SUPFAM" id="SSF55874">
    <property type="entry name" value="ATPase domain of HSP90 chaperone/DNA topoisomerase II/histidine kinase"/>
    <property type="match status" value="1"/>
</dbReference>
<comment type="caution">
    <text evidence="6">The sequence shown here is derived from an EMBL/GenBank/DDBJ whole genome shotgun (WGS) entry which is preliminary data.</text>
</comment>
<protein>
    <recommendedName>
        <fullName evidence="2">histidine kinase</fullName>
        <ecNumber evidence="2">2.7.13.3</ecNumber>
    </recommendedName>
</protein>
<dbReference type="InterPro" id="IPR036890">
    <property type="entry name" value="HATPase_C_sf"/>
</dbReference>
<dbReference type="InterPro" id="IPR001789">
    <property type="entry name" value="Sig_transdc_resp-reg_receiver"/>
</dbReference>
<keyword evidence="7" id="KW-1185">Reference proteome</keyword>
<dbReference type="Proteomes" id="UP001589865">
    <property type="component" value="Unassembled WGS sequence"/>
</dbReference>
<sequence length="346" mass="36290">MEMSRLFRAAQDGVDRAAALTHGLLAFARRGRLDPRPVVLDEVVAGMAELMRRTVGPDIEVQLQLADGIWTARIDPGALESALLNLAINARDAMPDGGRLTFATQEMAVPASDLGEDEGVEPGDFLLVSVTDTGEGMSPELLARVLEPFFTTKPIGKGTGLGLSQTYGFVRQSGGFLRIESEPGRGTTVRLFLPRADVVPAGQDVPAAAGDTPATAPGESRRHTILLVEDEPAVRALAAETLRERGYVVLEAADGPSGLAALAPPARVDLLLTDVGLPGLNGRQLADAAREMRPMLPVLFITGYAGMALNNGLPPGMAAVAKPFSLDDLADKVAAMLVRESSPAAS</sequence>
<evidence type="ECO:0000256" key="2">
    <source>
        <dbReference type="ARBA" id="ARBA00012438"/>
    </source>
</evidence>
<dbReference type="InterPro" id="IPR005467">
    <property type="entry name" value="His_kinase_dom"/>
</dbReference>
<keyword evidence="3" id="KW-0597">Phosphoprotein</keyword>
<dbReference type="SUPFAM" id="SSF52172">
    <property type="entry name" value="CheY-like"/>
    <property type="match status" value="1"/>
</dbReference>
<feature type="modified residue" description="4-aspartylphosphate" evidence="3">
    <location>
        <position position="274"/>
    </location>
</feature>
<name>A0ABV6JTB2_9PROT</name>
<evidence type="ECO:0000256" key="1">
    <source>
        <dbReference type="ARBA" id="ARBA00000085"/>
    </source>
</evidence>
<organism evidence="6 7">
    <name type="scientific">Roseomonas elaeocarpi</name>
    <dbReference type="NCBI Taxonomy" id="907779"/>
    <lineage>
        <taxon>Bacteria</taxon>
        <taxon>Pseudomonadati</taxon>
        <taxon>Pseudomonadota</taxon>
        <taxon>Alphaproteobacteria</taxon>
        <taxon>Acetobacterales</taxon>
        <taxon>Roseomonadaceae</taxon>
        <taxon>Roseomonas</taxon>
    </lineage>
</organism>
<gene>
    <name evidence="6" type="ORF">ACFFGY_11915</name>
</gene>
<dbReference type="Gene3D" id="3.40.50.2300">
    <property type="match status" value="1"/>
</dbReference>
<dbReference type="EC" id="2.7.13.3" evidence="2"/>
<dbReference type="Pfam" id="PF00072">
    <property type="entry name" value="Response_reg"/>
    <property type="match status" value="1"/>
</dbReference>
<feature type="domain" description="Response regulatory" evidence="5">
    <location>
        <begin position="224"/>
        <end position="337"/>
    </location>
</feature>
<dbReference type="SMART" id="SM00387">
    <property type="entry name" value="HATPase_c"/>
    <property type="match status" value="1"/>
</dbReference>
<keyword evidence="6" id="KW-0547">Nucleotide-binding</keyword>
<dbReference type="Pfam" id="PF02518">
    <property type="entry name" value="HATPase_c"/>
    <property type="match status" value="1"/>
</dbReference>
<dbReference type="PRINTS" id="PR00344">
    <property type="entry name" value="BCTRLSENSOR"/>
</dbReference>
<dbReference type="PANTHER" id="PTHR43065:SF42">
    <property type="entry name" value="TWO-COMPONENT SENSOR PPRA"/>
    <property type="match status" value="1"/>
</dbReference>
<proteinExistence type="predicted"/>
<dbReference type="RefSeq" id="WP_377044717.1">
    <property type="nucleotide sequence ID" value="NZ_JBHLUN010000008.1"/>
</dbReference>
<evidence type="ECO:0000259" key="4">
    <source>
        <dbReference type="PROSITE" id="PS50109"/>
    </source>
</evidence>
<dbReference type="InterPro" id="IPR003594">
    <property type="entry name" value="HATPase_dom"/>
</dbReference>
<dbReference type="PROSITE" id="PS50109">
    <property type="entry name" value="HIS_KIN"/>
    <property type="match status" value="1"/>
</dbReference>
<feature type="domain" description="Histidine kinase" evidence="4">
    <location>
        <begin position="1"/>
        <end position="197"/>
    </location>
</feature>
<dbReference type="GO" id="GO:0005524">
    <property type="term" value="F:ATP binding"/>
    <property type="evidence" value="ECO:0007669"/>
    <property type="project" value="UniProtKB-KW"/>
</dbReference>
<evidence type="ECO:0000313" key="6">
    <source>
        <dbReference type="EMBL" id="MFC0408963.1"/>
    </source>
</evidence>
<dbReference type="SMART" id="SM00448">
    <property type="entry name" value="REC"/>
    <property type="match status" value="1"/>
</dbReference>
<dbReference type="Gene3D" id="3.30.565.10">
    <property type="entry name" value="Histidine kinase-like ATPase, C-terminal domain"/>
    <property type="match status" value="1"/>
</dbReference>
<dbReference type="PANTHER" id="PTHR43065">
    <property type="entry name" value="SENSOR HISTIDINE KINASE"/>
    <property type="match status" value="1"/>
</dbReference>
<dbReference type="InterPro" id="IPR004358">
    <property type="entry name" value="Sig_transdc_His_kin-like_C"/>
</dbReference>